<dbReference type="OrthoDB" id="991372at2759"/>
<organism evidence="3 4">
    <name type="scientific">Gossypium gossypioides</name>
    <name type="common">Mexican cotton</name>
    <name type="synonym">Selera gossypioides</name>
    <dbReference type="NCBI Taxonomy" id="34282"/>
    <lineage>
        <taxon>Eukaryota</taxon>
        <taxon>Viridiplantae</taxon>
        <taxon>Streptophyta</taxon>
        <taxon>Embryophyta</taxon>
        <taxon>Tracheophyta</taxon>
        <taxon>Spermatophyta</taxon>
        <taxon>Magnoliopsida</taxon>
        <taxon>eudicotyledons</taxon>
        <taxon>Gunneridae</taxon>
        <taxon>Pentapetalae</taxon>
        <taxon>rosids</taxon>
        <taxon>malvids</taxon>
        <taxon>Malvales</taxon>
        <taxon>Malvaceae</taxon>
        <taxon>Malvoideae</taxon>
        <taxon>Gossypium</taxon>
    </lineage>
</organism>
<feature type="domain" description="DUF7745" evidence="2">
    <location>
        <begin position="36"/>
        <end position="146"/>
    </location>
</feature>
<dbReference type="InterPro" id="IPR056647">
    <property type="entry name" value="DUF7745"/>
</dbReference>
<protein>
    <recommendedName>
        <fullName evidence="2">DUF7745 domain-containing protein</fullName>
    </recommendedName>
</protein>
<dbReference type="EMBL" id="JABEZY010260271">
    <property type="protein sequence ID" value="MBA0754178.1"/>
    <property type="molecule type" value="Genomic_DNA"/>
</dbReference>
<dbReference type="Proteomes" id="UP000593579">
    <property type="component" value="Unassembled WGS sequence"/>
</dbReference>
<gene>
    <name evidence="3" type="ORF">Gogos_020176</name>
</gene>
<feature type="domain" description="DUF7745" evidence="2">
    <location>
        <begin position="157"/>
        <end position="335"/>
    </location>
</feature>
<evidence type="ECO:0000313" key="3">
    <source>
        <dbReference type="EMBL" id="MBA0754178.1"/>
    </source>
</evidence>
<evidence type="ECO:0000259" key="2">
    <source>
        <dbReference type="Pfam" id="PF24924"/>
    </source>
</evidence>
<reference evidence="3 4" key="1">
    <citation type="journal article" date="2019" name="Genome Biol. Evol.">
        <title>Insights into the evolution of the New World diploid cottons (Gossypium, subgenus Houzingenia) based on genome sequencing.</title>
        <authorList>
            <person name="Grover C.E."/>
            <person name="Arick M.A. 2nd"/>
            <person name="Thrash A."/>
            <person name="Conover J.L."/>
            <person name="Sanders W.S."/>
            <person name="Peterson D.G."/>
            <person name="Frelichowski J.E."/>
            <person name="Scheffler J.A."/>
            <person name="Scheffler B.E."/>
            <person name="Wendel J.F."/>
        </authorList>
    </citation>
    <scope>NUCLEOTIDE SEQUENCE [LARGE SCALE GENOMIC DNA]</scope>
    <source>
        <strain evidence="3">5</strain>
        <tissue evidence="3">Leaf</tissue>
    </source>
</reference>
<dbReference type="PANTHER" id="PTHR48200">
    <property type="entry name" value="PROTEIN, PUTATIVE-RELATED"/>
    <property type="match status" value="1"/>
</dbReference>
<name>A0A7J9D0Q3_GOSGO</name>
<dbReference type="Pfam" id="PF24924">
    <property type="entry name" value="DUF7745"/>
    <property type="match status" value="2"/>
</dbReference>
<evidence type="ECO:0000313" key="4">
    <source>
        <dbReference type="Proteomes" id="UP000593579"/>
    </source>
</evidence>
<comment type="caution">
    <text evidence="3">The sequence shown here is derived from an EMBL/GenBank/DDBJ whole genome shotgun (WGS) entry which is preliminary data.</text>
</comment>
<dbReference type="AlphaFoldDB" id="A0A7J9D0Q3"/>
<dbReference type="Gene3D" id="1.10.287.1490">
    <property type="match status" value="1"/>
</dbReference>
<proteinExistence type="predicted"/>
<sequence>MENEFLDKVEDNAVVRIWSEKTQLEKGDSLAKGDETKQLFYYNYGDLPYLFDIKVDEQLFQALAQYCNPAYSCFTFGKVDLVPTMEEYTTLLCCSRFQVDKAYSRAAYVPAFWKKLMNITGMSEQWITARIKQKGECKCIPWKNLRDLILAHPDMKRKVDVFALRVTPILAILAETFRSLNACRQAGEGRFIGCAQLLLAWFHSHFWKMDKISYQVFSENYSPLKEIEEDVEWQAHWLIPDRIFYRCGSFDWVLLLGIWGAIGYAPLLVLRQYSSRQFVLVTHGLAQCEFSYQGYNYKKRVKESSNAWNQARRMKRLAVGSMTTPEYSEWWSKRINDNIPEPNSEDVRPMEEYLQVIPSELEIIKQDFERRNLELEKKIEQLKEEKMHLRLDADVQKLEAEKLKKGKNKAEEDLDSLKTDYKKLCLSMRIAGLGKTSKQWRKEIQEERNKVDWWERKFQEAQVQKETLERRVLETQSHKKELKDRVAELEKSLFQYRNRNSAVELRASLNKIEEMKGKIEELEFTLQNCELRVELLEVNEERWNEQLHLQTLVMQANMLSVKYELESDRGQELALLLRKVKILSIRAKPYL</sequence>
<evidence type="ECO:0000256" key="1">
    <source>
        <dbReference type="SAM" id="Coils"/>
    </source>
</evidence>
<feature type="coiled-coil region" evidence="1">
    <location>
        <begin position="365"/>
        <end position="546"/>
    </location>
</feature>
<dbReference type="PANTHER" id="PTHR48200:SF1">
    <property type="entry name" value="AMINOTRANSFERASE-LIKE PLANT MOBILE DOMAIN-CONTAINING PROTEIN"/>
    <property type="match status" value="1"/>
</dbReference>
<keyword evidence="4" id="KW-1185">Reference proteome</keyword>
<keyword evidence="1" id="KW-0175">Coiled coil</keyword>
<accession>A0A7J9D0Q3</accession>